<dbReference type="Proteomes" id="UP000887574">
    <property type="component" value="Unplaced"/>
</dbReference>
<reference evidence="3" key="1">
    <citation type="submission" date="2022-11" db="UniProtKB">
        <authorList>
            <consortium name="WormBaseParasite"/>
        </authorList>
    </citation>
    <scope>IDENTIFICATION</scope>
</reference>
<feature type="compositionally biased region" description="Low complexity" evidence="1">
    <location>
        <begin position="47"/>
        <end position="58"/>
    </location>
</feature>
<keyword evidence="2" id="KW-1185">Reference proteome</keyword>
<protein>
    <submittedName>
        <fullName evidence="3">Uncharacterized protein</fullName>
    </submittedName>
</protein>
<evidence type="ECO:0000256" key="1">
    <source>
        <dbReference type="SAM" id="MobiDB-lite"/>
    </source>
</evidence>
<name>A0A915E9W2_9BILA</name>
<accession>A0A915E9W2</accession>
<organism evidence="2 3">
    <name type="scientific">Ditylenchus dipsaci</name>
    <dbReference type="NCBI Taxonomy" id="166011"/>
    <lineage>
        <taxon>Eukaryota</taxon>
        <taxon>Metazoa</taxon>
        <taxon>Ecdysozoa</taxon>
        <taxon>Nematoda</taxon>
        <taxon>Chromadorea</taxon>
        <taxon>Rhabditida</taxon>
        <taxon>Tylenchina</taxon>
        <taxon>Tylenchomorpha</taxon>
        <taxon>Sphaerularioidea</taxon>
        <taxon>Anguinidae</taxon>
        <taxon>Anguininae</taxon>
        <taxon>Ditylenchus</taxon>
    </lineage>
</organism>
<evidence type="ECO:0000313" key="2">
    <source>
        <dbReference type="Proteomes" id="UP000887574"/>
    </source>
</evidence>
<feature type="compositionally biased region" description="Polar residues" evidence="1">
    <location>
        <begin position="63"/>
        <end position="72"/>
    </location>
</feature>
<proteinExistence type="predicted"/>
<dbReference type="WBParaSite" id="jg4084">
    <property type="protein sequence ID" value="jg4084"/>
    <property type="gene ID" value="jg4084"/>
</dbReference>
<evidence type="ECO:0000313" key="3">
    <source>
        <dbReference type="WBParaSite" id="jg4084"/>
    </source>
</evidence>
<dbReference type="AlphaFoldDB" id="A0A915E9W2"/>
<feature type="region of interest" description="Disordered" evidence="1">
    <location>
        <begin position="32"/>
        <end position="121"/>
    </location>
</feature>
<sequence length="227" mass="25497">MVVYGVSLAALSLSRFKKYICPIQSFENGRKVRKAPSQDQCGREASESSNTSSSNFSEPIPNKSPNLESNLTVRPKESTKRHCRESAELAKKKIKQERFKEHKTESNATSSDSPESREGSCEKNECINQKSCCLSLLPGCVCRQDESSPGPKIGTKPFFFHISKGEHVCQICYEEVTKAGRPTNDLYFEWKNRWLAESRCAPFVRLFMLEQLLPFGSTARIVASSAK</sequence>
<feature type="compositionally biased region" description="Basic and acidic residues" evidence="1">
    <location>
        <begin position="74"/>
        <end position="105"/>
    </location>
</feature>